<dbReference type="STRING" id="92696.A0A4R0R5S7"/>
<sequence length="358" mass="40385">MESQSITETPLKDASAPFNKPSAGLILRSSDYVDFRVKKDILTEASPVFEGMLTLPQSAQPAASNLGDHRDGLPVVRVTESSQILDNLLRFCYPVLVPELKTALEICDTLDAARKYMMERAEKDIREQFARLAKEEPLALYALSSRHIGWEDELKIAAKESLRFSIDSWPSVPEIRAMNSVDSYMRLQSYHQKCGEYLGSNVIATAAAGFGECAEKTYESFIVNTLTVGPMESLVLDARHRDDQKTAPGRTFESRKAQSSMRKRTLVIIGSRPAQYQELECLVDEWMIHLLEFVRSELQKKPHMDTFRDLINSPQDPSYGGLCNCNCPICDYTIPSALELLESFMPRMGPDFFDSIEF</sequence>
<accession>A0A4R0R5S7</accession>
<dbReference type="AlphaFoldDB" id="A0A4R0R5S7"/>
<name>A0A4R0R5S7_9APHY</name>
<dbReference type="Gene3D" id="3.30.710.10">
    <property type="entry name" value="Potassium Channel Kv1.1, Chain A"/>
    <property type="match status" value="1"/>
</dbReference>
<evidence type="ECO:0008006" key="3">
    <source>
        <dbReference type="Google" id="ProtNLM"/>
    </source>
</evidence>
<dbReference type="EMBL" id="RWJN01000437">
    <property type="protein sequence ID" value="TCD61716.1"/>
    <property type="molecule type" value="Genomic_DNA"/>
</dbReference>
<dbReference type="OrthoDB" id="3357985at2759"/>
<dbReference type="InterPro" id="IPR011333">
    <property type="entry name" value="SKP1/BTB/POZ_sf"/>
</dbReference>
<gene>
    <name evidence="1" type="ORF">EIP91_008025</name>
</gene>
<proteinExistence type="predicted"/>
<evidence type="ECO:0000313" key="2">
    <source>
        <dbReference type="Proteomes" id="UP000292702"/>
    </source>
</evidence>
<organism evidence="1 2">
    <name type="scientific">Steccherinum ochraceum</name>
    <dbReference type="NCBI Taxonomy" id="92696"/>
    <lineage>
        <taxon>Eukaryota</taxon>
        <taxon>Fungi</taxon>
        <taxon>Dikarya</taxon>
        <taxon>Basidiomycota</taxon>
        <taxon>Agaricomycotina</taxon>
        <taxon>Agaricomycetes</taxon>
        <taxon>Polyporales</taxon>
        <taxon>Steccherinaceae</taxon>
        <taxon>Steccherinum</taxon>
    </lineage>
</organism>
<evidence type="ECO:0000313" key="1">
    <source>
        <dbReference type="EMBL" id="TCD61716.1"/>
    </source>
</evidence>
<keyword evidence="2" id="KW-1185">Reference proteome</keyword>
<protein>
    <recommendedName>
        <fullName evidence="3">BTB domain-containing protein</fullName>
    </recommendedName>
</protein>
<reference evidence="1 2" key="1">
    <citation type="submission" date="2018-11" db="EMBL/GenBank/DDBJ databases">
        <title>Genome assembly of Steccherinum ochraceum LE-BIN_3174, the white-rot fungus of the Steccherinaceae family (The Residual Polyporoid clade, Polyporales, Basidiomycota).</title>
        <authorList>
            <person name="Fedorova T.V."/>
            <person name="Glazunova O.A."/>
            <person name="Landesman E.O."/>
            <person name="Moiseenko K.V."/>
            <person name="Psurtseva N.V."/>
            <person name="Savinova O.S."/>
            <person name="Shakhova N.V."/>
            <person name="Tyazhelova T.V."/>
            <person name="Vasina D.V."/>
        </authorList>
    </citation>
    <scope>NUCLEOTIDE SEQUENCE [LARGE SCALE GENOMIC DNA]</scope>
    <source>
        <strain evidence="1 2">LE-BIN_3174</strain>
    </source>
</reference>
<dbReference type="Proteomes" id="UP000292702">
    <property type="component" value="Unassembled WGS sequence"/>
</dbReference>
<comment type="caution">
    <text evidence="1">The sequence shown here is derived from an EMBL/GenBank/DDBJ whole genome shotgun (WGS) entry which is preliminary data.</text>
</comment>